<feature type="compositionally biased region" description="Polar residues" evidence="1">
    <location>
        <begin position="317"/>
        <end position="333"/>
    </location>
</feature>
<sequence length="372" mass="39730">MPGPVHHQDAFPDWRRIHQFRRDHPSWRHIYHAVFQGPALHRMRPGIFSILQRNRNINHPFPDLQKLFAPVFPVFRVSSDNNAILNEGRNMSGISSMSGSIAQILSQNSQSANSSTGSDGSSGIEAFGGFSLYALQGSGSTGTDSMSEMTSQSEAITGQLSDSIMSMLLELQETSTTTDGNSSFDAQRLFSDMDTDGDGTLTKDEFMASAPDGVSDEMSENLWNVMAGSDAQSISEDDYLASMTPPSGAVLSSDDSSSEDTVMNSMLASMGSEGTYDPLDTNEDGVVSLSEIMAAAPQDATPSQSSLPDNSSESESGTDASVETDTVTDNGTMPETVARNMAENTDDSSLSTGGFDMRNEALGNKVMAQIIS</sequence>
<reference evidence="3 4" key="1">
    <citation type="submission" date="2017-11" db="EMBL/GenBank/DDBJ databases">
        <title>Biodiversity and function of Thalassospira species in the particle-attached aromatic-hydrocarbon-degrading consortia from the surface seawater of the China South Sea.</title>
        <authorList>
            <person name="Dong C."/>
            <person name="Liu R."/>
            <person name="Shao Z."/>
        </authorList>
    </citation>
    <scope>NUCLEOTIDE SEQUENCE [LARGE SCALE GENOMIC DNA]</scope>
    <source>
        <strain evidence="3 4">139Z-12</strain>
    </source>
</reference>
<evidence type="ECO:0000313" key="4">
    <source>
        <dbReference type="Proteomes" id="UP000233365"/>
    </source>
</evidence>
<proteinExistence type="predicted"/>
<dbReference type="PROSITE" id="PS00018">
    <property type="entry name" value="EF_HAND_1"/>
    <property type="match status" value="2"/>
</dbReference>
<feature type="region of interest" description="Disordered" evidence="1">
    <location>
        <begin position="296"/>
        <end position="356"/>
    </location>
</feature>
<protein>
    <recommendedName>
        <fullName evidence="2">EF-hand domain-containing protein</fullName>
    </recommendedName>
</protein>
<evidence type="ECO:0000313" key="3">
    <source>
        <dbReference type="EMBL" id="PKR52572.1"/>
    </source>
</evidence>
<feature type="domain" description="EF-hand" evidence="2">
    <location>
        <begin position="181"/>
        <end position="216"/>
    </location>
</feature>
<name>A0ABX4RD97_9PROT</name>
<dbReference type="PROSITE" id="PS50222">
    <property type="entry name" value="EF_HAND_2"/>
    <property type="match status" value="1"/>
</dbReference>
<feature type="compositionally biased region" description="Low complexity" evidence="1">
    <location>
        <begin position="302"/>
        <end position="315"/>
    </location>
</feature>
<evidence type="ECO:0000256" key="1">
    <source>
        <dbReference type="SAM" id="MobiDB-lite"/>
    </source>
</evidence>
<organism evidence="3 4">
    <name type="scientific">Thalassospira povalilytica</name>
    <dbReference type="NCBI Taxonomy" id="732237"/>
    <lineage>
        <taxon>Bacteria</taxon>
        <taxon>Pseudomonadati</taxon>
        <taxon>Pseudomonadota</taxon>
        <taxon>Alphaproteobacteria</taxon>
        <taxon>Rhodospirillales</taxon>
        <taxon>Thalassospiraceae</taxon>
        <taxon>Thalassospira</taxon>
    </lineage>
</organism>
<dbReference type="Proteomes" id="UP000233365">
    <property type="component" value="Unassembled WGS sequence"/>
</dbReference>
<evidence type="ECO:0000259" key="2">
    <source>
        <dbReference type="PROSITE" id="PS50222"/>
    </source>
</evidence>
<dbReference type="InterPro" id="IPR002048">
    <property type="entry name" value="EF_hand_dom"/>
</dbReference>
<gene>
    <name evidence="3" type="ORF">CU041_03000</name>
</gene>
<dbReference type="Pfam" id="PF13202">
    <property type="entry name" value="EF-hand_5"/>
    <property type="match status" value="1"/>
</dbReference>
<dbReference type="EMBL" id="PGTS01000001">
    <property type="protein sequence ID" value="PKR52572.1"/>
    <property type="molecule type" value="Genomic_DNA"/>
</dbReference>
<dbReference type="SUPFAM" id="SSF47473">
    <property type="entry name" value="EF-hand"/>
    <property type="match status" value="1"/>
</dbReference>
<keyword evidence="4" id="KW-1185">Reference proteome</keyword>
<dbReference type="InterPro" id="IPR018247">
    <property type="entry name" value="EF_Hand_1_Ca_BS"/>
</dbReference>
<dbReference type="InterPro" id="IPR011992">
    <property type="entry name" value="EF-hand-dom_pair"/>
</dbReference>
<comment type="caution">
    <text evidence="3">The sequence shown here is derived from an EMBL/GenBank/DDBJ whole genome shotgun (WGS) entry which is preliminary data.</text>
</comment>
<dbReference type="Gene3D" id="1.10.238.10">
    <property type="entry name" value="EF-hand"/>
    <property type="match status" value="1"/>
</dbReference>
<accession>A0ABX4RD97</accession>